<dbReference type="Gene3D" id="3.30.200.160">
    <property type="entry name" value="TFIIIC, subcomplex tauA, subunit Sfc1, barrel domain"/>
    <property type="match status" value="1"/>
</dbReference>
<gene>
    <name evidence="8" type="ORF">LADA_0C03840G</name>
</gene>
<dbReference type="PANTHER" id="PTHR13230">
    <property type="entry name" value="GENERAL TRANSCRIPTION FACTOR IIIC, POLYPEPTIDE 5"/>
    <property type="match status" value="1"/>
</dbReference>
<dbReference type="AlphaFoldDB" id="A0A1G4IYK8"/>
<feature type="compositionally biased region" description="Acidic residues" evidence="5">
    <location>
        <begin position="542"/>
        <end position="579"/>
    </location>
</feature>
<evidence type="ECO:0000313" key="9">
    <source>
        <dbReference type="Proteomes" id="UP000190274"/>
    </source>
</evidence>
<evidence type="ECO:0000259" key="6">
    <source>
        <dbReference type="Pfam" id="PF09734"/>
    </source>
</evidence>
<dbReference type="Proteomes" id="UP000190274">
    <property type="component" value="Chromosome C"/>
</dbReference>
<dbReference type="InterPro" id="IPR019136">
    <property type="entry name" value="TF_IIIC_su-5_HTH"/>
</dbReference>
<organism evidence="8 9">
    <name type="scientific">Lachancea dasiensis</name>
    <dbReference type="NCBI Taxonomy" id="1072105"/>
    <lineage>
        <taxon>Eukaryota</taxon>
        <taxon>Fungi</taxon>
        <taxon>Dikarya</taxon>
        <taxon>Ascomycota</taxon>
        <taxon>Saccharomycotina</taxon>
        <taxon>Saccharomycetes</taxon>
        <taxon>Saccharomycetales</taxon>
        <taxon>Saccharomycetaceae</taxon>
        <taxon>Lachancea</taxon>
    </lineage>
</organism>
<feature type="domain" description="Transcription factor IIIC subunit 5 HTH" evidence="6">
    <location>
        <begin position="216"/>
        <end position="380"/>
    </location>
</feature>
<feature type="domain" description="Transcription factor IIIC subunit Tfc1/Sfc1 triple barrel" evidence="7">
    <location>
        <begin position="30"/>
        <end position="157"/>
    </location>
</feature>
<dbReference type="GO" id="GO:0042791">
    <property type="term" value="P:5S class rRNA transcription by RNA polymerase III"/>
    <property type="evidence" value="ECO:0007669"/>
    <property type="project" value="EnsemblFungi"/>
</dbReference>
<evidence type="ECO:0000256" key="3">
    <source>
        <dbReference type="ARBA" id="ARBA00023163"/>
    </source>
</evidence>
<dbReference type="GO" id="GO:0000127">
    <property type="term" value="C:transcription factor TFIIIC complex"/>
    <property type="evidence" value="ECO:0007669"/>
    <property type="project" value="EnsemblFungi"/>
</dbReference>
<keyword evidence="2" id="KW-0238">DNA-binding</keyword>
<dbReference type="GO" id="GO:0001002">
    <property type="term" value="F:RNA polymerase III type 1 promoter sequence-specific DNA binding"/>
    <property type="evidence" value="ECO:0007669"/>
    <property type="project" value="EnsemblFungi"/>
</dbReference>
<evidence type="ECO:0000256" key="5">
    <source>
        <dbReference type="SAM" id="MobiDB-lite"/>
    </source>
</evidence>
<dbReference type="InterPro" id="IPR041499">
    <property type="entry name" value="Tfc1/Sfc1_N"/>
</dbReference>
<evidence type="ECO:0000313" key="8">
    <source>
        <dbReference type="EMBL" id="SCU82221.1"/>
    </source>
</evidence>
<dbReference type="GO" id="GO:0006384">
    <property type="term" value="P:transcription initiation at RNA polymerase III promoter"/>
    <property type="evidence" value="ECO:0007669"/>
    <property type="project" value="InterPro"/>
</dbReference>
<dbReference type="GO" id="GO:0005634">
    <property type="term" value="C:nucleus"/>
    <property type="evidence" value="ECO:0007669"/>
    <property type="project" value="UniProtKB-SubCell"/>
</dbReference>
<dbReference type="Pfam" id="PF09734">
    <property type="entry name" value="Tau95"/>
    <property type="match status" value="1"/>
</dbReference>
<evidence type="ECO:0000256" key="2">
    <source>
        <dbReference type="ARBA" id="ARBA00023125"/>
    </source>
</evidence>
<evidence type="ECO:0000256" key="1">
    <source>
        <dbReference type="ARBA" id="ARBA00004123"/>
    </source>
</evidence>
<proteinExistence type="predicted"/>
<accession>A0A1G4IYK8</accession>
<dbReference type="InterPro" id="IPR042536">
    <property type="entry name" value="TFIIIC_tauA_Sfc1"/>
</dbReference>
<protein>
    <submittedName>
        <fullName evidence="8">LADA_0C03840g1_1</fullName>
    </submittedName>
</protein>
<reference evidence="9" key="1">
    <citation type="submission" date="2016-03" db="EMBL/GenBank/DDBJ databases">
        <authorList>
            <person name="Devillers H."/>
        </authorList>
    </citation>
    <scope>NUCLEOTIDE SEQUENCE [LARGE SCALE GENOMIC DNA]</scope>
</reference>
<sequence>MDFVNERSVTPDYSGLPAKEYTLDIPRVPSVELPLKLSGSHDSVTKAIEMCGGIDNVKKALNAHKDTQEGLELYLNDDRNSDGPSAFFNEHPIVGRLAPHRDESIVMKLSLPKGTLEANGGDLRKAIASVPANRAKIVPVGIVNSTVRFREMSDFQMRLDNVPTANEFNDSFGSLDWGYVRKYVQSIPDYDSTPFENIDGLVLNSTSNIPSTDFQLPPPPRFSMVNIPFVYKFRGNPYATKSSSGESTVKGTYLKNYQQLVHGFDDTIQIPVEAHPALLEDYRKAQDTGVYPGSSKESKFKERLDQCLDILDRAFSVRPIWVKRHLDGIVSQELHGTLKIALSLRSYRFTKGPWRNTYIKFGVDPRTSSEYAKFQTEYFKVESKLQKSPLAAKNMPEPPAKFYKSDTQDGIDSRFYFDGQQIPWYLMLQIELLVHEPNIAEVCSKAVFLSKPTELTGWYHELDLTKIRKIVKYELGCLVQGNSEFSEYKLKFFKNLLYTKESMMTKDNAGIDADGDIQMSTSDGASGVSGDTANNPTKEIEGQEENGEEDGEDDDNGVEAGEMDDAVLEQEEDDADDADFGGFEGDNSQDRKPTTSNGEEQSSLDPDFDITNASFNDIITRVHQTDPDMATKLRKELDGLIFESELSHPR</sequence>
<dbReference type="PANTHER" id="PTHR13230:SF5">
    <property type="entry name" value="GENERAL TRANSCRIPTION FACTOR 3C POLYPEPTIDE 5"/>
    <property type="match status" value="1"/>
</dbReference>
<feature type="compositionally biased region" description="Polar residues" evidence="5">
    <location>
        <begin position="594"/>
        <end position="604"/>
    </location>
</feature>
<keyword evidence="4" id="KW-0539">Nucleus</keyword>
<feature type="region of interest" description="Disordered" evidence="5">
    <location>
        <begin position="514"/>
        <end position="611"/>
    </location>
</feature>
<evidence type="ECO:0000259" key="7">
    <source>
        <dbReference type="Pfam" id="PF17682"/>
    </source>
</evidence>
<dbReference type="Pfam" id="PF17682">
    <property type="entry name" value="Tau95_N"/>
    <property type="match status" value="1"/>
</dbReference>
<comment type="subcellular location">
    <subcellularLocation>
        <location evidence="1">Nucleus</location>
    </subcellularLocation>
</comment>
<dbReference type="STRING" id="1266660.A0A1G4IYK8"/>
<feature type="compositionally biased region" description="Polar residues" evidence="5">
    <location>
        <begin position="518"/>
        <end position="537"/>
    </location>
</feature>
<dbReference type="GO" id="GO:0001003">
    <property type="term" value="F:RNA polymerase III type 2 promoter sequence-specific DNA binding"/>
    <property type="evidence" value="ECO:0007669"/>
    <property type="project" value="EnsemblFungi"/>
</dbReference>
<name>A0A1G4IYK8_9SACH</name>
<keyword evidence="9" id="KW-1185">Reference proteome</keyword>
<dbReference type="GO" id="GO:0008301">
    <property type="term" value="F:DNA binding, bending"/>
    <property type="evidence" value="ECO:0007669"/>
    <property type="project" value="EnsemblFungi"/>
</dbReference>
<dbReference type="InterPro" id="IPR040454">
    <property type="entry name" value="TF_IIIC_Tfc1/Sfc1"/>
</dbReference>
<keyword evidence="3" id="KW-0804">Transcription</keyword>
<dbReference type="FunFam" id="3.30.200.160:FF:000005">
    <property type="entry name" value="TFC1-like protein"/>
    <property type="match status" value="1"/>
</dbReference>
<evidence type="ECO:0000256" key="4">
    <source>
        <dbReference type="ARBA" id="ARBA00023242"/>
    </source>
</evidence>
<dbReference type="EMBL" id="LT598459">
    <property type="protein sequence ID" value="SCU82221.1"/>
    <property type="molecule type" value="Genomic_DNA"/>
</dbReference>
<dbReference type="OrthoDB" id="5598268at2759"/>